<dbReference type="InterPro" id="IPR012349">
    <property type="entry name" value="Split_barrel_FMN-bd"/>
</dbReference>
<name>A0A100WDG2_MYCCR</name>
<dbReference type="Pfam" id="PF04075">
    <property type="entry name" value="F420H2_quin_red"/>
    <property type="match status" value="1"/>
</dbReference>
<evidence type="ECO:0000313" key="1">
    <source>
        <dbReference type="EMBL" id="GAS96130.1"/>
    </source>
</evidence>
<protein>
    <submittedName>
        <fullName evidence="1">Deazaflavin-dependent nitroreductase family protein</fullName>
    </submittedName>
</protein>
<dbReference type="RefSeq" id="WP_062657267.1">
    <property type="nucleotide sequence ID" value="NZ_BCSY01000046.1"/>
</dbReference>
<proteinExistence type="predicted"/>
<dbReference type="InterPro" id="IPR004378">
    <property type="entry name" value="F420H2_quin_Rdtase"/>
</dbReference>
<dbReference type="AlphaFoldDB" id="A0A100WDG2"/>
<dbReference type="GO" id="GO:0016491">
    <property type="term" value="F:oxidoreductase activity"/>
    <property type="evidence" value="ECO:0007669"/>
    <property type="project" value="InterPro"/>
</dbReference>
<dbReference type="STRING" id="228230.RMCC_3096"/>
<keyword evidence="2" id="KW-1185">Reference proteome</keyword>
<reference evidence="2" key="2">
    <citation type="submission" date="2016-02" db="EMBL/GenBank/DDBJ databases">
        <title>Draft genome sequence of five rapidly growing Mycobacterium species.</title>
        <authorList>
            <person name="Katahira K."/>
            <person name="Gotou Y."/>
            <person name="Iida K."/>
            <person name="Ogura Y."/>
            <person name="Hayashi T."/>
        </authorList>
    </citation>
    <scope>NUCLEOTIDE SEQUENCE [LARGE SCALE GENOMIC DNA]</scope>
    <source>
        <strain evidence="2">JCM15298</strain>
    </source>
</reference>
<dbReference type="EMBL" id="BCSY01000046">
    <property type="protein sequence ID" value="GAS96130.1"/>
    <property type="molecule type" value="Genomic_DNA"/>
</dbReference>
<dbReference type="Gene3D" id="2.30.110.10">
    <property type="entry name" value="Electron Transport, Fmn-binding Protein, Chain A"/>
    <property type="match status" value="1"/>
</dbReference>
<organism evidence="1 2">
    <name type="scientific">Mycolicibacterium canariasense</name>
    <name type="common">Mycobacterium canariasense</name>
    <dbReference type="NCBI Taxonomy" id="228230"/>
    <lineage>
        <taxon>Bacteria</taxon>
        <taxon>Bacillati</taxon>
        <taxon>Actinomycetota</taxon>
        <taxon>Actinomycetes</taxon>
        <taxon>Mycobacteriales</taxon>
        <taxon>Mycobacteriaceae</taxon>
        <taxon>Mycolicibacterium</taxon>
    </lineage>
</organism>
<accession>A0A100WDG2</accession>
<comment type="caution">
    <text evidence="1">The sequence shown here is derived from an EMBL/GenBank/DDBJ whole genome shotgun (WGS) entry which is preliminary data.</text>
</comment>
<sequence length="140" mass="15348">MSAAQSRHEHPNNAPGVPMIFPPWLENFQIKYINPMIAPLAKRLPGFTVVKHRGRKSGTPYETTVTSFRKGDTLAIGLMHGKTNWVKNVLAAGEADVHLFSGDIHITNPRVLPAGTDDPSLPRMVRLVARKSGVFVADIS</sequence>
<reference evidence="2" key="1">
    <citation type="journal article" date="2016" name="Genome Announc.">
        <title>Draft Genome Sequences of Five Rapidly Growing Mycobacterium Species, M. thermoresistibile, M. fortuitum subsp. acetamidolyticum, M. canariasense, M. brisbanense, and M. novocastrense.</title>
        <authorList>
            <person name="Katahira K."/>
            <person name="Ogura Y."/>
            <person name="Gotoh Y."/>
            <person name="Hayashi T."/>
        </authorList>
    </citation>
    <scope>NUCLEOTIDE SEQUENCE [LARGE SCALE GENOMIC DNA]</scope>
    <source>
        <strain evidence="2">JCM15298</strain>
    </source>
</reference>
<gene>
    <name evidence="1" type="ORF">RMCC_3096</name>
</gene>
<evidence type="ECO:0000313" key="2">
    <source>
        <dbReference type="Proteomes" id="UP000069443"/>
    </source>
</evidence>
<dbReference type="Proteomes" id="UP000069443">
    <property type="component" value="Unassembled WGS sequence"/>
</dbReference>
<dbReference type="OrthoDB" id="4377327at2"/>
<dbReference type="NCBIfam" id="TIGR00026">
    <property type="entry name" value="hi_GC_TIGR00026"/>
    <property type="match status" value="1"/>
</dbReference>